<evidence type="ECO:0000313" key="6">
    <source>
        <dbReference type="EMBL" id="SAM02274.1"/>
    </source>
</evidence>
<feature type="compositionally biased region" description="Basic residues" evidence="4">
    <location>
        <begin position="478"/>
        <end position="490"/>
    </location>
</feature>
<feature type="compositionally biased region" description="Polar residues" evidence="4">
    <location>
        <begin position="731"/>
        <end position="740"/>
    </location>
</feature>
<dbReference type="GO" id="GO:0006357">
    <property type="term" value="P:regulation of transcription by RNA polymerase II"/>
    <property type="evidence" value="ECO:0007669"/>
    <property type="project" value="TreeGrafter"/>
</dbReference>
<feature type="compositionally biased region" description="Polar residues" evidence="4">
    <location>
        <begin position="214"/>
        <end position="231"/>
    </location>
</feature>
<dbReference type="InterPro" id="IPR018359">
    <property type="entry name" value="Bromodomain_CS"/>
</dbReference>
<dbReference type="PROSITE" id="PS50014">
    <property type="entry name" value="BROMODOMAIN_2"/>
    <property type="match status" value="1"/>
</dbReference>
<dbReference type="GO" id="GO:0000124">
    <property type="term" value="C:SAGA complex"/>
    <property type="evidence" value="ECO:0007669"/>
    <property type="project" value="InterPro"/>
</dbReference>
<dbReference type="PANTHER" id="PTHR47343">
    <property type="entry name" value="TRANSCRIPTIONAL ACTIVATOR SPT7"/>
    <property type="match status" value="1"/>
</dbReference>
<evidence type="ECO:0000313" key="7">
    <source>
        <dbReference type="Proteomes" id="UP000078561"/>
    </source>
</evidence>
<feature type="region of interest" description="Disordered" evidence="4">
    <location>
        <begin position="716"/>
        <end position="747"/>
    </location>
</feature>
<protein>
    <recommendedName>
        <fullName evidence="5">Bromo domain-containing protein</fullName>
    </recommendedName>
</protein>
<feature type="region of interest" description="Disordered" evidence="4">
    <location>
        <begin position="448"/>
        <end position="555"/>
    </location>
</feature>
<dbReference type="Pfam" id="PF00439">
    <property type="entry name" value="Bromodomain"/>
    <property type="match status" value="1"/>
</dbReference>
<feature type="compositionally biased region" description="Basic and acidic residues" evidence="4">
    <location>
        <begin position="498"/>
        <end position="511"/>
    </location>
</feature>
<evidence type="ECO:0000256" key="1">
    <source>
        <dbReference type="ARBA" id="ARBA00023117"/>
    </source>
</evidence>
<gene>
    <name evidence="6" type="primary">ABSGL_08053.1 scaffold 9578</name>
</gene>
<dbReference type="SUPFAM" id="SSF47370">
    <property type="entry name" value="Bromodomain"/>
    <property type="match status" value="1"/>
</dbReference>
<dbReference type="InParanoid" id="A0A163JSN6"/>
<organism evidence="6">
    <name type="scientific">Absidia glauca</name>
    <name type="common">Pin mould</name>
    <dbReference type="NCBI Taxonomy" id="4829"/>
    <lineage>
        <taxon>Eukaryota</taxon>
        <taxon>Fungi</taxon>
        <taxon>Fungi incertae sedis</taxon>
        <taxon>Mucoromycota</taxon>
        <taxon>Mucoromycotina</taxon>
        <taxon>Mucoromycetes</taxon>
        <taxon>Mucorales</taxon>
        <taxon>Cunninghamellaceae</taxon>
        <taxon>Absidia</taxon>
    </lineage>
</organism>
<evidence type="ECO:0000256" key="3">
    <source>
        <dbReference type="SAM" id="Coils"/>
    </source>
</evidence>
<feature type="domain" description="Bromo" evidence="5">
    <location>
        <begin position="360"/>
        <end position="430"/>
    </location>
</feature>
<dbReference type="PRINTS" id="PR00503">
    <property type="entry name" value="BROMODOMAIN"/>
</dbReference>
<evidence type="ECO:0000256" key="2">
    <source>
        <dbReference type="PROSITE-ProRule" id="PRU00035"/>
    </source>
</evidence>
<evidence type="ECO:0000259" key="5">
    <source>
        <dbReference type="PROSITE" id="PS50014"/>
    </source>
</evidence>
<dbReference type="OrthoDB" id="21449at2759"/>
<evidence type="ECO:0000256" key="4">
    <source>
        <dbReference type="SAM" id="MobiDB-lite"/>
    </source>
</evidence>
<sequence length="747" mass="85606">MTLRNGIPWPQLTFVLAKDIIDKNIHTTYLTPAEVHCFETATETLPQWIAFFTSSPHNTDDNSAMDLDVHEHPNQQHQNNYNNALLLTELETSAFRVRSLLFENFIPHLYHSNRPCCQLANLDMETWTDKANALPPPDPLQVKEAIDDLQQKRQQQLKQQQELQSRQAQQPRHDTACDDQLSSDQQKEQQLQQQQPPPPSQEQEQQQPQEQQPGSTTQENGMDESTTTDKQVPSILSLADPDKIPILDIYYTLETDQPVMIEQQKLKEYEAQEALNEEEEEKENAQDHSLSMFNADGNFTLKYLLKGISANWETMKLSDRELQDLLSDFKPHRSKWANDEKQGQEELYEAMEKVLLELKNYTAHSTPFLNKVSKREAPDYLDVIVRPMDLGTVAKKLKQLEYKTKQEFADDLYLIYDNCLIYNTNPASEYRKHATAMRRKTERLLTRVPNLVIKDKSDGEQEEEGEEASDEDQDEKHHHAGKTPGKHKHAMTSVQKNDAVDVDRASRERSLTRGSSAAPGASTESLAGDNDTEDTPDVYDAHKTYGGKQLKNQNGMGVFDSGQEKDLNGDIDAEWGELREQVWYEVTKKTRAERTKDLLEQDLEPFGEHEALVRSAFEMERFAMMENTHNNTKLARKLVRCTEKNLVQWTDRRRPGDASIYDDDVDLDSSDDEILDAFFSRKISKPKHADEDDAARANLFLPDYAITAGIPDIANIPQEYRDPTNRRQLSRKGSTDSNSDLVLDSKG</sequence>
<proteinExistence type="predicted"/>
<feature type="coiled-coil region" evidence="3">
    <location>
        <begin position="261"/>
        <end position="288"/>
    </location>
</feature>
<dbReference type="PROSITE" id="PS00633">
    <property type="entry name" value="BROMODOMAIN_1"/>
    <property type="match status" value="1"/>
</dbReference>
<dbReference type="InterPro" id="IPR037782">
    <property type="entry name" value="Spt7"/>
</dbReference>
<dbReference type="SMART" id="SM00297">
    <property type="entry name" value="BROMO"/>
    <property type="match status" value="1"/>
</dbReference>
<feature type="compositionally biased region" description="Low complexity" evidence="4">
    <location>
        <begin position="201"/>
        <end position="213"/>
    </location>
</feature>
<dbReference type="GO" id="GO:0046695">
    <property type="term" value="C:SLIK (SAGA-like) complex"/>
    <property type="evidence" value="ECO:0007669"/>
    <property type="project" value="InterPro"/>
</dbReference>
<dbReference type="AlphaFoldDB" id="A0A163JSN6"/>
<accession>A0A163JSN6</accession>
<dbReference type="GO" id="GO:0006325">
    <property type="term" value="P:chromatin organization"/>
    <property type="evidence" value="ECO:0007669"/>
    <property type="project" value="UniProtKB-ARBA"/>
</dbReference>
<name>A0A163JSN6_ABSGL</name>
<feature type="compositionally biased region" description="Acidic residues" evidence="4">
    <location>
        <begin position="460"/>
        <end position="473"/>
    </location>
</feature>
<reference evidence="6" key="1">
    <citation type="submission" date="2016-04" db="EMBL/GenBank/DDBJ databases">
        <authorList>
            <person name="Evans L.H."/>
            <person name="Alamgir A."/>
            <person name="Owens N."/>
            <person name="Weber N.D."/>
            <person name="Virtaneva K."/>
            <person name="Barbian K."/>
            <person name="Babar A."/>
            <person name="Rosenke K."/>
        </authorList>
    </citation>
    <scope>NUCLEOTIDE SEQUENCE [LARGE SCALE GENOMIC DNA]</scope>
    <source>
        <strain evidence="6">CBS 101.48</strain>
    </source>
</reference>
<dbReference type="InterPro" id="IPR001487">
    <property type="entry name" value="Bromodomain"/>
</dbReference>
<feature type="compositionally biased region" description="Low complexity" evidence="4">
    <location>
        <begin position="152"/>
        <end position="170"/>
    </location>
</feature>
<dbReference type="GO" id="GO:0005198">
    <property type="term" value="F:structural molecule activity"/>
    <property type="evidence" value="ECO:0007669"/>
    <property type="project" value="TreeGrafter"/>
</dbReference>
<keyword evidence="1 2" id="KW-0103">Bromodomain</keyword>
<dbReference type="InterPro" id="IPR036427">
    <property type="entry name" value="Bromodomain-like_sf"/>
</dbReference>
<dbReference type="PANTHER" id="PTHR47343:SF1">
    <property type="entry name" value="TRANSCRIPTIONAL ACTIVATOR SPT7"/>
    <property type="match status" value="1"/>
</dbReference>
<dbReference type="EMBL" id="LT553800">
    <property type="protein sequence ID" value="SAM02274.1"/>
    <property type="molecule type" value="Genomic_DNA"/>
</dbReference>
<keyword evidence="7" id="KW-1185">Reference proteome</keyword>
<dbReference type="Gene3D" id="1.20.920.10">
    <property type="entry name" value="Bromodomain-like"/>
    <property type="match status" value="1"/>
</dbReference>
<keyword evidence="3" id="KW-0175">Coiled coil</keyword>
<dbReference type="Proteomes" id="UP000078561">
    <property type="component" value="Unassembled WGS sequence"/>
</dbReference>
<feature type="region of interest" description="Disordered" evidence="4">
    <location>
        <begin position="149"/>
        <end position="236"/>
    </location>
</feature>
<dbReference type="STRING" id="4829.A0A163JSN6"/>